<organism evidence="1 2">
    <name type="scientific">Mycoplasma phocimorsus</name>
    <dbReference type="NCBI Taxonomy" id="3045839"/>
    <lineage>
        <taxon>Bacteria</taxon>
        <taxon>Bacillati</taxon>
        <taxon>Mycoplasmatota</taxon>
        <taxon>Mollicutes</taxon>
        <taxon>Mycoplasmataceae</taxon>
        <taxon>Mycoplasma</taxon>
    </lineage>
</organism>
<comment type="caution">
    <text evidence="1">The sequence shown here is derived from an EMBL/GenBank/DDBJ whole genome shotgun (WGS) entry which is preliminary data.</text>
</comment>
<name>A0AAJ1PRW4_9MOLU</name>
<keyword evidence="2" id="KW-1185">Reference proteome</keyword>
<accession>A0AAJ1PRW4</accession>
<evidence type="ECO:0000313" key="1">
    <source>
        <dbReference type="EMBL" id="MDJ1645706.1"/>
    </source>
</evidence>
<reference evidence="1" key="1">
    <citation type="submission" date="2023-05" db="EMBL/GenBank/DDBJ databases">
        <title>Mycoplasma phocimorsus sp. nov., isolated from Scandinavian patients with seal finger or septic arthritis after contact with seals.</title>
        <authorList>
            <person name="Skafte-Holm A."/>
            <person name="Pedersen T.R."/>
            <person name="Froelund M."/>
            <person name="Stegger M."/>
            <person name="Qvortrup K."/>
            <person name="Michaels D.L."/>
            <person name="Brown D.R."/>
            <person name="Jensen J.S."/>
        </authorList>
    </citation>
    <scope>NUCLEOTIDE SEQUENCE</scope>
    <source>
        <strain evidence="1">M5725</strain>
    </source>
</reference>
<dbReference type="AlphaFoldDB" id="A0AAJ1PRW4"/>
<gene>
    <name evidence="1" type="ORF">QLQ80_01205</name>
</gene>
<sequence>MSICAIAKQIKKSLSTASREIKRKSNYFNWYQFEDENKKTVRQHIHNYMFRYSVNFEFKSFSKLFKNKYNKKYFGIKATYNELKKVANLKTSSLRIIFN</sequence>
<protein>
    <submittedName>
        <fullName evidence="1">Helix-turn-helix domain-containing protein</fullName>
    </submittedName>
</protein>
<dbReference type="RefSeq" id="WP_283827197.1">
    <property type="nucleotide sequence ID" value="NZ_JASDDP010000012.1"/>
</dbReference>
<dbReference type="Proteomes" id="UP001224428">
    <property type="component" value="Unassembled WGS sequence"/>
</dbReference>
<dbReference type="EMBL" id="JASDDP010000012">
    <property type="protein sequence ID" value="MDJ1645706.1"/>
    <property type="molecule type" value="Genomic_DNA"/>
</dbReference>
<proteinExistence type="predicted"/>
<evidence type="ECO:0000313" key="2">
    <source>
        <dbReference type="Proteomes" id="UP001224428"/>
    </source>
</evidence>